<comment type="caution">
    <text evidence="1">The sequence shown here is derived from an EMBL/GenBank/DDBJ whole genome shotgun (WGS) entry which is preliminary data.</text>
</comment>
<sequence length="129" mass="14808">MNEEEKKYLKEYSAITEKNEAGYDDDDDDDDDSRLSNDEYENSDSNEELDDVLFPMNEDIEFQPPSSLKPKIRTSNLTFALKKSKNKDDSDSDSADLNIDNANFNKPRRASLLRQTSTLVCSTNLRLLQ</sequence>
<proteinExistence type="predicted"/>
<accession>A0ACB5TZI8</accession>
<keyword evidence="2" id="KW-1185">Reference proteome</keyword>
<dbReference type="EMBL" id="BSXV01003344">
    <property type="protein sequence ID" value="GME98133.1"/>
    <property type="molecule type" value="Genomic_DNA"/>
</dbReference>
<organism evidence="1 2">
    <name type="scientific">Candida boidinii</name>
    <name type="common">Yeast</name>
    <dbReference type="NCBI Taxonomy" id="5477"/>
    <lineage>
        <taxon>Eukaryota</taxon>
        <taxon>Fungi</taxon>
        <taxon>Dikarya</taxon>
        <taxon>Ascomycota</taxon>
        <taxon>Saccharomycotina</taxon>
        <taxon>Pichiomycetes</taxon>
        <taxon>Pichiales</taxon>
        <taxon>Pichiaceae</taxon>
        <taxon>Ogataea</taxon>
        <taxon>Ogataea/Candida clade</taxon>
    </lineage>
</organism>
<name>A0ACB5TZI8_CANBO</name>
<dbReference type="Proteomes" id="UP001165101">
    <property type="component" value="Unassembled WGS sequence"/>
</dbReference>
<evidence type="ECO:0000313" key="2">
    <source>
        <dbReference type="Proteomes" id="UP001165101"/>
    </source>
</evidence>
<reference evidence="1" key="1">
    <citation type="submission" date="2023-04" db="EMBL/GenBank/DDBJ databases">
        <title>Candida boidinii NBRC 1967.</title>
        <authorList>
            <person name="Ichikawa N."/>
            <person name="Sato H."/>
            <person name="Tonouchi N."/>
        </authorList>
    </citation>
    <scope>NUCLEOTIDE SEQUENCE</scope>
    <source>
        <strain evidence="1">NBRC 1967</strain>
    </source>
</reference>
<gene>
    <name evidence="1" type="ORF">Cboi01_000484500</name>
</gene>
<evidence type="ECO:0000313" key="1">
    <source>
        <dbReference type="EMBL" id="GME98133.1"/>
    </source>
</evidence>
<protein>
    <submittedName>
        <fullName evidence="1">Unnamed protein product</fullName>
    </submittedName>
</protein>